<comment type="caution">
    <text evidence="1">The sequence shown here is derived from an EMBL/GenBank/DDBJ whole genome shotgun (WGS) entry which is preliminary data.</text>
</comment>
<accession>A0AAD7BN59</accession>
<sequence>MCWVCRLRTRAGDSRVGGDSISGRLRWVPVRSNAFCDHLLLLTPSAGHILVASRLVEHRQRTAFVVAALVLCAGGVAPSSQPRTPHHIECAYHCTTSTIVSCRRVCQPWPLSEPNSREYRSELACFDGSGGHCGSDYHPSQSIPVRLRAWHHLCASLASRGLSSFVVPIVSPDGGTLLTRPREVEGDQLWLAKHRRCDPAMPPRRRVARPRHTGRRGH</sequence>
<evidence type="ECO:0000313" key="2">
    <source>
        <dbReference type="Proteomes" id="UP001221142"/>
    </source>
</evidence>
<name>A0AAD7BN59_9AGAR</name>
<proteinExistence type="predicted"/>
<dbReference type="EMBL" id="JARKIF010000012">
    <property type="protein sequence ID" value="KAJ7625943.1"/>
    <property type="molecule type" value="Genomic_DNA"/>
</dbReference>
<reference evidence="1" key="1">
    <citation type="submission" date="2023-03" db="EMBL/GenBank/DDBJ databases">
        <title>Massive genome expansion in bonnet fungi (Mycena s.s.) driven by repeated elements and novel gene families across ecological guilds.</title>
        <authorList>
            <consortium name="Lawrence Berkeley National Laboratory"/>
            <person name="Harder C.B."/>
            <person name="Miyauchi S."/>
            <person name="Viragh M."/>
            <person name="Kuo A."/>
            <person name="Thoen E."/>
            <person name="Andreopoulos B."/>
            <person name="Lu D."/>
            <person name="Skrede I."/>
            <person name="Drula E."/>
            <person name="Henrissat B."/>
            <person name="Morin E."/>
            <person name="Kohler A."/>
            <person name="Barry K."/>
            <person name="LaButti K."/>
            <person name="Morin E."/>
            <person name="Salamov A."/>
            <person name="Lipzen A."/>
            <person name="Mereny Z."/>
            <person name="Hegedus B."/>
            <person name="Baldrian P."/>
            <person name="Stursova M."/>
            <person name="Weitz H."/>
            <person name="Taylor A."/>
            <person name="Grigoriev I.V."/>
            <person name="Nagy L.G."/>
            <person name="Martin F."/>
            <person name="Kauserud H."/>
        </authorList>
    </citation>
    <scope>NUCLEOTIDE SEQUENCE</scope>
    <source>
        <strain evidence="1">9284</strain>
    </source>
</reference>
<dbReference type="Proteomes" id="UP001221142">
    <property type="component" value="Unassembled WGS sequence"/>
</dbReference>
<gene>
    <name evidence="1" type="ORF">FB45DRAFT_73778</name>
</gene>
<organism evidence="1 2">
    <name type="scientific">Roridomyces roridus</name>
    <dbReference type="NCBI Taxonomy" id="1738132"/>
    <lineage>
        <taxon>Eukaryota</taxon>
        <taxon>Fungi</taxon>
        <taxon>Dikarya</taxon>
        <taxon>Basidiomycota</taxon>
        <taxon>Agaricomycotina</taxon>
        <taxon>Agaricomycetes</taxon>
        <taxon>Agaricomycetidae</taxon>
        <taxon>Agaricales</taxon>
        <taxon>Marasmiineae</taxon>
        <taxon>Mycenaceae</taxon>
        <taxon>Roridomyces</taxon>
    </lineage>
</organism>
<dbReference type="AlphaFoldDB" id="A0AAD7BN59"/>
<evidence type="ECO:0000313" key="1">
    <source>
        <dbReference type="EMBL" id="KAJ7625943.1"/>
    </source>
</evidence>
<protein>
    <submittedName>
        <fullName evidence="1">Uncharacterized protein</fullName>
    </submittedName>
</protein>
<keyword evidence="2" id="KW-1185">Reference proteome</keyword>